<dbReference type="RefSeq" id="XP_067068395.1">
    <property type="nucleotide sequence ID" value="XM_067210320.1"/>
</dbReference>
<evidence type="ECO:0000256" key="6">
    <source>
        <dbReference type="SAM" id="MobiDB-lite"/>
    </source>
</evidence>
<feature type="transmembrane region" description="Helical" evidence="7">
    <location>
        <begin position="655"/>
        <end position="677"/>
    </location>
</feature>
<dbReference type="InterPro" id="IPR013766">
    <property type="entry name" value="Thioredoxin_domain"/>
</dbReference>
<keyword evidence="7" id="KW-1133">Transmembrane helix</keyword>
<dbReference type="InterPro" id="IPR052448">
    <property type="entry name" value="DnaJ_C16_autophagy_reg"/>
</dbReference>
<evidence type="ECO:0000256" key="4">
    <source>
        <dbReference type="ARBA" id="ARBA00035002"/>
    </source>
</evidence>
<dbReference type="PANTHER" id="PTHR44303">
    <property type="entry name" value="DNAJ HOMOLOG SUBFAMILY C MEMBER 16"/>
    <property type="match status" value="1"/>
</dbReference>
<gene>
    <name evidence="9" type="ORF">cand_000700</name>
</gene>
<reference evidence="9 10" key="1">
    <citation type="submission" date="2016-10" db="EMBL/GenBank/DDBJ databases">
        <title>Reductive evolution of mitochondrial metabolism and differential evolution of invasion-related proteins in Cryptosporidium.</title>
        <authorList>
            <person name="Liu S."/>
            <person name="Roellig D.M."/>
            <person name="Guo Y."/>
            <person name="Li N."/>
            <person name="Frace M.A."/>
            <person name="Tang K."/>
            <person name="Zhang L."/>
            <person name="Feng Y."/>
            <person name="Xiao L."/>
        </authorList>
    </citation>
    <scope>NUCLEOTIDE SEQUENCE [LARGE SCALE GENOMIC DNA]</scope>
    <source>
        <strain evidence="9">30847</strain>
    </source>
</reference>
<dbReference type="InterPro" id="IPR018253">
    <property type="entry name" value="DnaJ_domain_CS"/>
</dbReference>
<keyword evidence="3" id="KW-0072">Autophagy</keyword>
<dbReference type="OrthoDB" id="10250354at2759"/>
<dbReference type="CDD" id="cd06257">
    <property type="entry name" value="DnaJ"/>
    <property type="match status" value="1"/>
</dbReference>
<dbReference type="InterPro" id="IPR036869">
    <property type="entry name" value="J_dom_sf"/>
</dbReference>
<name>A0A1J4MUK2_9CRYT</name>
<comment type="caution">
    <text evidence="9">The sequence shown here is derived from an EMBL/GenBank/DDBJ whole genome shotgun (WGS) entry which is preliminary data.</text>
</comment>
<evidence type="ECO:0000313" key="9">
    <source>
        <dbReference type="EMBL" id="OII76549.1"/>
    </source>
</evidence>
<feature type="transmembrane region" description="Helical" evidence="7">
    <location>
        <begin position="53"/>
        <end position="72"/>
    </location>
</feature>
<dbReference type="Proteomes" id="UP000186804">
    <property type="component" value="Unassembled WGS sequence"/>
</dbReference>
<feature type="transmembrane region" description="Helical" evidence="7">
    <location>
        <begin position="624"/>
        <end position="643"/>
    </location>
</feature>
<dbReference type="GO" id="GO:0005789">
    <property type="term" value="C:endoplasmic reticulum membrane"/>
    <property type="evidence" value="ECO:0007669"/>
    <property type="project" value="UniProtKB-SubCell"/>
</dbReference>
<dbReference type="PRINTS" id="PR00625">
    <property type="entry name" value="JDOMAIN"/>
</dbReference>
<organism evidence="9 10">
    <name type="scientific">Cryptosporidium andersoni</name>
    <dbReference type="NCBI Taxonomy" id="117008"/>
    <lineage>
        <taxon>Eukaryota</taxon>
        <taxon>Sar</taxon>
        <taxon>Alveolata</taxon>
        <taxon>Apicomplexa</taxon>
        <taxon>Conoidasida</taxon>
        <taxon>Coccidia</taxon>
        <taxon>Eucoccidiorida</taxon>
        <taxon>Eimeriorina</taxon>
        <taxon>Cryptosporidiidae</taxon>
        <taxon>Cryptosporidium</taxon>
    </lineage>
</organism>
<evidence type="ECO:0000256" key="3">
    <source>
        <dbReference type="ARBA" id="ARBA00023006"/>
    </source>
</evidence>
<dbReference type="Pfam" id="PF00226">
    <property type="entry name" value="DnaJ"/>
    <property type="match status" value="1"/>
</dbReference>
<dbReference type="VEuPathDB" id="CryptoDB:cand_000700"/>
<proteinExistence type="predicted"/>
<evidence type="ECO:0000256" key="2">
    <source>
        <dbReference type="ARBA" id="ARBA00020921"/>
    </source>
</evidence>
<dbReference type="Gene3D" id="3.40.30.10">
    <property type="entry name" value="Glutaredoxin"/>
    <property type="match status" value="2"/>
</dbReference>
<sequence length="678" mass="79165">MKKGRSQKSNGSLISSRSLAKQNTNNMMDTIVTPKSDLNFIKNFKFSSVKEKVVDFSVFLLIGFVLILIIILKAGEEQYNINGMVNKSETHLDYYDILGVSKKATNMEIRKSFRKLSLRWHPDKNHGCEPCLEKFREISKAYEVLGDADKRSIYDSNYGGKIEVIPSEAVTLTSENFHTLVKSQNKESWVIQVYTDKDELCHYFSPIWEESIEEMGNYYRFGRINAHKEKNLLKYLPLNVKVFPAIFILTNGYQYEMYSQILDSTIESFTDFLFDSFPQTLHIITCQKSAYNWLIKKSQENYRGKIIYISEKQEPSLIIKSVALKWSSIFDFAFVSTKIGRDFLKSWNVDIKGPTLALFPAINSNMKVNEVSSIFHLSVNNKEIDQFLKQSEKISEEKNNLFESPQLLSLKIESSLYIIQQYYYPFLDAENVQFLCESNILNRIICLVIVHEEYSQSNDELDKMKLEVLEPLENSRKRYQRARVNQRSRNSHEETNNSNSEEFDEYFGDSEIFEDEELFIQPVQLAISSYKNKVGSMKKITDFMEFWKSNLRSSHIFLLDVDGDRYAIINETNYLYEKFTQDEIFWLRLPLKCTTFHEKKFYSNCLFNSSAHGYSISSFFRYKFSFKSIIATLLIIITSSYLLSSISTQQKLGLLVIFPILIAVFSHPSLDILWNLFY</sequence>
<keyword evidence="7" id="KW-0812">Transmembrane</keyword>
<dbReference type="PANTHER" id="PTHR44303:SF2">
    <property type="entry name" value="DNAJ HOMOLOG SUBFAMILY C MEMBER 16"/>
    <property type="match status" value="1"/>
</dbReference>
<comment type="subcellular location">
    <subcellularLocation>
        <location evidence="1">Endoplasmic reticulum membrane</location>
        <topology evidence="1">Single-pass type IV membrane protein</topology>
    </subcellularLocation>
</comment>
<feature type="region of interest" description="Disordered" evidence="6">
    <location>
        <begin position="480"/>
        <end position="502"/>
    </location>
</feature>
<dbReference type="AlphaFoldDB" id="A0A1J4MUK2"/>
<keyword evidence="7" id="KW-0472">Membrane</keyword>
<comment type="function">
    <text evidence="4">Plays an important role in regulating the size of autophagosomes during the formation process.</text>
</comment>
<keyword evidence="10" id="KW-1185">Reference proteome</keyword>
<evidence type="ECO:0000256" key="5">
    <source>
        <dbReference type="ARBA" id="ARBA00035043"/>
    </source>
</evidence>
<accession>A0A1J4MUK2</accession>
<dbReference type="Gene3D" id="1.10.287.110">
    <property type="entry name" value="DnaJ domain"/>
    <property type="match status" value="1"/>
</dbReference>
<evidence type="ECO:0000256" key="1">
    <source>
        <dbReference type="ARBA" id="ARBA00004163"/>
    </source>
</evidence>
<dbReference type="PROSITE" id="PS50076">
    <property type="entry name" value="DNAJ_2"/>
    <property type="match status" value="1"/>
</dbReference>
<dbReference type="SMART" id="SM00271">
    <property type="entry name" value="DnaJ"/>
    <property type="match status" value="1"/>
</dbReference>
<dbReference type="GeneID" id="92364255"/>
<evidence type="ECO:0000313" key="10">
    <source>
        <dbReference type="Proteomes" id="UP000186804"/>
    </source>
</evidence>
<evidence type="ECO:0000259" key="8">
    <source>
        <dbReference type="PROSITE" id="PS50076"/>
    </source>
</evidence>
<dbReference type="PROSITE" id="PS00636">
    <property type="entry name" value="DNAJ_1"/>
    <property type="match status" value="1"/>
</dbReference>
<dbReference type="GO" id="GO:0006914">
    <property type="term" value="P:autophagy"/>
    <property type="evidence" value="ECO:0007669"/>
    <property type="project" value="UniProtKB-KW"/>
</dbReference>
<dbReference type="Pfam" id="PF00085">
    <property type="entry name" value="Thioredoxin"/>
    <property type="match status" value="1"/>
</dbReference>
<dbReference type="InterPro" id="IPR036249">
    <property type="entry name" value="Thioredoxin-like_sf"/>
</dbReference>
<dbReference type="SUPFAM" id="SSF52833">
    <property type="entry name" value="Thioredoxin-like"/>
    <property type="match status" value="1"/>
</dbReference>
<dbReference type="EMBL" id="LRBS01000057">
    <property type="protein sequence ID" value="OII76549.1"/>
    <property type="molecule type" value="Genomic_DNA"/>
</dbReference>
<feature type="domain" description="J" evidence="8">
    <location>
        <begin position="93"/>
        <end position="158"/>
    </location>
</feature>
<dbReference type="SUPFAM" id="SSF46565">
    <property type="entry name" value="Chaperone J-domain"/>
    <property type="match status" value="1"/>
</dbReference>
<evidence type="ECO:0000256" key="7">
    <source>
        <dbReference type="SAM" id="Phobius"/>
    </source>
</evidence>
<protein>
    <recommendedName>
        <fullName evidence="2">DnaJ homolog subfamily C member 16</fullName>
    </recommendedName>
    <alternativeName>
        <fullName evidence="5">Endoplasmic reticulum DNA J domain-containing protein 8</fullName>
    </alternativeName>
</protein>
<dbReference type="InterPro" id="IPR001623">
    <property type="entry name" value="DnaJ_domain"/>
</dbReference>